<dbReference type="Gene3D" id="3.40.630.30">
    <property type="match status" value="1"/>
</dbReference>
<dbReference type="Proteomes" id="UP000818603">
    <property type="component" value="Unassembled WGS sequence"/>
</dbReference>
<evidence type="ECO:0000313" key="9">
    <source>
        <dbReference type="Proteomes" id="UP000621856"/>
    </source>
</evidence>
<evidence type="ECO:0000313" key="10">
    <source>
        <dbReference type="Proteomes" id="UP000818603"/>
    </source>
</evidence>
<evidence type="ECO:0000313" key="8">
    <source>
        <dbReference type="EMBL" id="NHK27199.1"/>
    </source>
</evidence>
<reference evidence="7" key="1">
    <citation type="journal article" date="2014" name="Int. J. Syst. Evol. Microbiol.">
        <title>Complete genome sequence of Corynebacterium casei LMG S-19264T (=DSM 44701T), isolated from a smear-ripened cheese.</title>
        <authorList>
            <consortium name="US DOE Joint Genome Institute (JGI-PGF)"/>
            <person name="Walter F."/>
            <person name="Albersmeier A."/>
            <person name="Kalinowski J."/>
            <person name="Ruckert C."/>
        </authorList>
    </citation>
    <scope>NUCLEOTIDE SEQUENCE</scope>
    <source>
        <strain evidence="7">CGMCC 1.14984</strain>
    </source>
</reference>
<gene>
    <name evidence="8" type="ORF">FF098_004700</name>
    <name evidence="7" type="ORF">GCM10011355_09530</name>
</gene>
<keyword evidence="4" id="KW-0012">Acyltransferase</keyword>
<keyword evidence="3" id="KW-0808">Transferase</keyword>
<reference evidence="7" key="3">
    <citation type="submission" date="2020-09" db="EMBL/GenBank/DDBJ databases">
        <authorList>
            <person name="Sun Q."/>
            <person name="Zhou Y."/>
        </authorList>
    </citation>
    <scope>NUCLEOTIDE SEQUENCE</scope>
    <source>
        <strain evidence="7">CGMCC 1.14984</strain>
    </source>
</reference>
<dbReference type="PANTHER" id="PTHR36449">
    <property type="entry name" value="ACETYLTRANSFERASE-RELATED"/>
    <property type="match status" value="1"/>
</dbReference>
<evidence type="ECO:0000256" key="5">
    <source>
        <dbReference type="ARBA" id="ARBA00049880"/>
    </source>
</evidence>
<evidence type="ECO:0000256" key="3">
    <source>
        <dbReference type="ARBA" id="ARBA00022679"/>
    </source>
</evidence>
<keyword evidence="2" id="KW-1277">Toxin-antitoxin system</keyword>
<evidence type="ECO:0000259" key="6">
    <source>
        <dbReference type="PROSITE" id="PS51186"/>
    </source>
</evidence>
<dbReference type="EMBL" id="BMGZ01000001">
    <property type="protein sequence ID" value="GGH94708.1"/>
    <property type="molecule type" value="Genomic_DNA"/>
</dbReference>
<dbReference type="PROSITE" id="PS51186">
    <property type="entry name" value="GNAT"/>
    <property type="match status" value="1"/>
</dbReference>
<reference evidence="8 10" key="2">
    <citation type="submission" date="2020-02" db="EMBL/GenBank/DDBJ databases">
        <title>Genome sequence of Parvularcula flava strain NH6-79.</title>
        <authorList>
            <person name="Abdul Karim M.H."/>
            <person name="Lam M.Q."/>
            <person name="Chen S.J."/>
            <person name="Yahya A."/>
            <person name="Shahir S."/>
            <person name="Shamsir M.S."/>
            <person name="Chong C.S."/>
        </authorList>
    </citation>
    <scope>NUCLEOTIDE SEQUENCE [LARGE SCALE GENOMIC DNA]</scope>
    <source>
        <strain evidence="8 10">NH6-79</strain>
    </source>
</reference>
<feature type="domain" description="N-acetyltransferase" evidence="6">
    <location>
        <begin position="10"/>
        <end position="172"/>
    </location>
</feature>
<name>A0A8J3EP60_9PROT</name>
<evidence type="ECO:0000256" key="2">
    <source>
        <dbReference type="ARBA" id="ARBA00022649"/>
    </source>
</evidence>
<dbReference type="GO" id="GO:0016747">
    <property type="term" value="F:acyltransferase activity, transferring groups other than amino-acyl groups"/>
    <property type="evidence" value="ECO:0007669"/>
    <property type="project" value="InterPro"/>
</dbReference>
<dbReference type="SUPFAM" id="SSF55729">
    <property type="entry name" value="Acyl-CoA N-acyltransferases (Nat)"/>
    <property type="match status" value="1"/>
</dbReference>
<protein>
    <submittedName>
        <fullName evidence="8">GNAT family N-acetyltransferase</fullName>
    </submittedName>
</protein>
<organism evidence="7 9">
    <name type="scientific">Aquisalinus luteolus</name>
    <dbReference type="NCBI Taxonomy" id="1566827"/>
    <lineage>
        <taxon>Bacteria</taxon>
        <taxon>Pseudomonadati</taxon>
        <taxon>Pseudomonadota</taxon>
        <taxon>Alphaproteobacteria</taxon>
        <taxon>Parvularculales</taxon>
        <taxon>Parvularculaceae</taxon>
        <taxon>Aquisalinus</taxon>
    </lineage>
</organism>
<proteinExistence type="predicted"/>
<keyword evidence="10" id="KW-1185">Reference proteome</keyword>
<sequence>MPTDTGDLRIEVLDPARHDRAGFSCGVERLDNYLKLSAKKQQKDDMTRVYVALEDGQTTILGYHAINLGMMNVDALSRRPRGAPDHGELPILFLGQVAVSETAQGQGIGSILMHHVFEKAYRIAGQAGCFAIVLDVMADGGETIFQRRKSWYEAFGFQSFASNPARMFMTMKQVRAILGEQPDGALDDDA</sequence>
<dbReference type="InterPro" id="IPR016181">
    <property type="entry name" value="Acyl_CoA_acyltransferase"/>
</dbReference>
<dbReference type="CDD" id="cd04301">
    <property type="entry name" value="NAT_SF"/>
    <property type="match status" value="1"/>
</dbReference>
<dbReference type="Proteomes" id="UP000621856">
    <property type="component" value="Unassembled WGS sequence"/>
</dbReference>
<dbReference type="EMBL" id="VCJR02000001">
    <property type="protein sequence ID" value="NHK27199.1"/>
    <property type="molecule type" value="Genomic_DNA"/>
</dbReference>
<dbReference type="PANTHER" id="PTHR36449:SF1">
    <property type="entry name" value="ACETYLTRANSFERASE"/>
    <property type="match status" value="1"/>
</dbReference>
<dbReference type="RefSeq" id="WP_155137999.1">
    <property type="nucleotide sequence ID" value="NZ_BMGZ01000001.1"/>
</dbReference>
<comment type="catalytic activity">
    <reaction evidence="5">
        <text>glycyl-tRNA(Gly) + acetyl-CoA = N-acetylglycyl-tRNA(Gly) + CoA + H(+)</text>
        <dbReference type="Rhea" id="RHEA:81867"/>
        <dbReference type="Rhea" id="RHEA-COMP:9683"/>
        <dbReference type="Rhea" id="RHEA-COMP:19766"/>
        <dbReference type="ChEBI" id="CHEBI:15378"/>
        <dbReference type="ChEBI" id="CHEBI:57287"/>
        <dbReference type="ChEBI" id="CHEBI:57288"/>
        <dbReference type="ChEBI" id="CHEBI:78522"/>
        <dbReference type="ChEBI" id="CHEBI:232036"/>
    </reaction>
</comment>
<evidence type="ECO:0000256" key="1">
    <source>
        <dbReference type="ARBA" id="ARBA00022491"/>
    </source>
</evidence>
<dbReference type="AlphaFoldDB" id="A0A8J3EP60"/>
<evidence type="ECO:0000313" key="7">
    <source>
        <dbReference type="EMBL" id="GGH94708.1"/>
    </source>
</evidence>
<evidence type="ECO:0000256" key="4">
    <source>
        <dbReference type="ARBA" id="ARBA00023315"/>
    </source>
</evidence>
<accession>A0A8J3EP60</accession>
<comment type="caution">
    <text evidence="7">The sequence shown here is derived from an EMBL/GenBank/DDBJ whole genome shotgun (WGS) entry which is preliminary data.</text>
</comment>
<dbReference type="InterPro" id="IPR000182">
    <property type="entry name" value="GNAT_dom"/>
</dbReference>
<keyword evidence="1" id="KW-0678">Repressor</keyword>
<dbReference type="Pfam" id="PF13508">
    <property type="entry name" value="Acetyltransf_7"/>
    <property type="match status" value="1"/>
</dbReference>